<proteinExistence type="predicted"/>
<name>A0A8J8T357_HALGN</name>
<reference evidence="3" key="1">
    <citation type="submission" date="2019-06" db="EMBL/GenBank/DDBJ databases">
        <authorList>
            <person name="Zheng W."/>
        </authorList>
    </citation>
    <scope>NUCLEOTIDE SEQUENCE</scope>
    <source>
        <strain evidence="3">QDHG01</strain>
    </source>
</reference>
<feature type="transmembrane region" description="Helical" evidence="2">
    <location>
        <begin position="297"/>
        <end position="324"/>
    </location>
</feature>
<protein>
    <submittedName>
        <fullName evidence="3">Uncharacterized protein</fullName>
    </submittedName>
</protein>
<feature type="transmembrane region" description="Helical" evidence="2">
    <location>
        <begin position="209"/>
        <end position="232"/>
    </location>
</feature>
<evidence type="ECO:0000313" key="3">
    <source>
        <dbReference type="EMBL" id="TNV80567.1"/>
    </source>
</evidence>
<feature type="region of interest" description="Disordered" evidence="1">
    <location>
        <begin position="410"/>
        <end position="487"/>
    </location>
</feature>
<evidence type="ECO:0000256" key="1">
    <source>
        <dbReference type="SAM" id="MobiDB-lite"/>
    </source>
</evidence>
<dbReference type="AlphaFoldDB" id="A0A8J8T357"/>
<feature type="compositionally biased region" description="Basic and acidic residues" evidence="1">
    <location>
        <begin position="419"/>
        <end position="432"/>
    </location>
</feature>
<comment type="caution">
    <text evidence="3">The sequence shown here is derived from an EMBL/GenBank/DDBJ whole genome shotgun (WGS) entry which is preliminary data.</text>
</comment>
<feature type="compositionally biased region" description="Low complexity" evidence="1">
    <location>
        <begin position="471"/>
        <end position="487"/>
    </location>
</feature>
<keyword evidence="2" id="KW-0812">Transmembrane</keyword>
<organism evidence="3 4">
    <name type="scientific">Halteria grandinella</name>
    <dbReference type="NCBI Taxonomy" id="5974"/>
    <lineage>
        <taxon>Eukaryota</taxon>
        <taxon>Sar</taxon>
        <taxon>Alveolata</taxon>
        <taxon>Ciliophora</taxon>
        <taxon>Intramacronucleata</taxon>
        <taxon>Spirotrichea</taxon>
        <taxon>Stichotrichia</taxon>
        <taxon>Sporadotrichida</taxon>
        <taxon>Halteriidae</taxon>
        <taxon>Halteria</taxon>
    </lineage>
</organism>
<dbReference type="Proteomes" id="UP000785679">
    <property type="component" value="Unassembled WGS sequence"/>
</dbReference>
<keyword evidence="2" id="KW-0472">Membrane</keyword>
<evidence type="ECO:0000313" key="4">
    <source>
        <dbReference type="Proteomes" id="UP000785679"/>
    </source>
</evidence>
<evidence type="ECO:0000256" key="2">
    <source>
        <dbReference type="SAM" id="Phobius"/>
    </source>
</evidence>
<feature type="transmembrane region" description="Helical" evidence="2">
    <location>
        <begin position="6"/>
        <end position="24"/>
    </location>
</feature>
<feature type="transmembrane region" description="Helical" evidence="2">
    <location>
        <begin position="169"/>
        <end position="194"/>
    </location>
</feature>
<sequence length="487" mass="54576">MIVACFIQAVIAVMLLLIEVKKRGNTLRSYTSIKSQIFIFTAALQLNTALHFTFYRNLTKIYSIILMESFRFYVFYLMCYFFTKKAANLLTITNGVIPPPDQQYDSPSSSQGSSRGSVGQQISATPEAQAIASSKALIFGATGGLDGIRNSQTIAMQEKERELMRKRQICIIALKALLGVNIVWQLANIVAAVIKIKGGETMQELTEDGFFLVMRISGDLATVCFLVTGIVLRAKVRALPRTTTYENEVAQKQQEAIRKLWVVIRWLMFISVSLIAFDFVSFLMTDQQTGRIVKEPLWLNDLIICLVRTIAYMSWAIPIFYLFWPSIISRQRREDLVNQNMNKRTVAGHTLPSGLVSGFIDYDYDSGVSTGHTTNNNFLAENQTQRFLNQNGIFDKGAAVAANQNSSGNSIQKLQMQSKHKESNSTKGDKKFGKNSQHKKNRQAEEQIVGSVAQHDQSHRISHLINYQETSTYSSQGISSSSSDDSD</sequence>
<feature type="transmembrane region" description="Helical" evidence="2">
    <location>
        <begin position="262"/>
        <end position="285"/>
    </location>
</feature>
<keyword evidence="2" id="KW-1133">Transmembrane helix</keyword>
<gene>
    <name evidence="3" type="ORF">FGO68_gene8076</name>
</gene>
<accession>A0A8J8T357</accession>
<keyword evidence="4" id="KW-1185">Reference proteome</keyword>
<dbReference type="EMBL" id="RRYP01007340">
    <property type="protein sequence ID" value="TNV80567.1"/>
    <property type="molecule type" value="Genomic_DNA"/>
</dbReference>
<feature type="transmembrane region" description="Helical" evidence="2">
    <location>
        <begin position="61"/>
        <end position="82"/>
    </location>
</feature>